<dbReference type="EMBL" id="CAIJDO010000314">
    <property type="protein sequence ID" value="CAD0009847.1"/>
    <property type="molecule type" value="Genomic_DNA"/>
</dbReference>
<dbReference type="Proteomes" id="UP000556700">
    <property type="component" value="Unassembled WGS sequence"/>
</dbReference>
<evidence type="ECO:0000313" key="1">
    <source>
        <dbReference type="EMBL" id="CAD0009847.1"/>
    </source>
</evidence>
<evidence type="ECO:0000313" key="2">
    <source>
        <dbReference type="Proteomes" id="UP000556700"/>
    </source>
</evidence>
<name>A0A6V6ZDG2_9FLAO</name>
<evidence type="ECO:0008006" key="3">
    <source>
        <dbReference type="Google" id="ProtNLM"/>
    </source>
</evidence>
<dbReference type="RefSeq" id="WP_031454844.1">
    <property type="nucleotide sequence ID" value="NZ_CAIJDO010000314.1"/>
</dbReference>
<reference evidence="1 2" key="1">
    <citation type="submission" date="2020-06" db="EMBL/GenBank/DDBJ databases">
        <authorList>
            <person name="Criscuolo A."/>
        </authorList>
    </citation>
    <scope>NUCLEOTIDE SEQUENCE [LARGE SCALE GENOMIC DNA]</scope>
    <source>
        <strain evidence="2">CIP 110025</strain>
    </source>
</reference>
<keyword evidence="2" id="KW-1185">Reference proteome</keyword>
<accession>A0A6V6ZDG2</accession>
<comment type="caution">
    <text evidence="1">The sequence shown here is derived from an EMBL/GenBank/DDBJ whole genome shotgun (WGS) entry which is preliminary data.</text>
</comment>
<gene>
    <name evidence="1" type="ORF">FLACHUCJ7_04487</name>
</gene>
<proteinExistence type="predicted"/>
<protein>
    <recommendedName>
        <fullName evidence="3">Lipoprotein</fullName>
    </recommendedName>
</protein>
<sequence length="321" mass="35070">MKKYASLLLFALLLNGCDDGDLTVEQFDFDDITDIEHCSDNYELLYKLKSQESLLLQIPEDQLKNTKGEQTLSLSTTGNYKLVYRRYDGTVTKSSICDAIRPATPNVTNEWFATGGTVIINTFPNYITGEIEGSTKITGYTHNISFTGVTYPNSSGILQTQPKLAFGKIITNEDNLNLTFGDEKAHLCTSTTNGTVVYNFSEGTSIAINNIDPALIPNQATPSGSPRTGLISATQNRVIYNVYNNGLLTTDYFCQTPIPATPVITQTWTGLSGSIEVTTTTVGPTVFKHVIVLKNVILDNGNVNFQLGTSFLLGELQTQSN</sequence>
<dbReference type="AlphaFoldDB" id="A0A6V6ZDG2"/>
<organism evidence="1 2">
    <name type="scientific">Flavobacterium chungangense</name>
    <dbReference type="NCBI Taxonomy" id="554283"/>
    <lineage>
        <taxon>Bacteria</taxon>
        <taxon>Pseudomonadati</taxon>
        <taxon>Bacteroidota</taxon>
        <taxon>Flavobacteriia</taxon>
        <taxon>Flavobacteriales</taxon>
        <taxon>Flavobacteriaceae</taxon>
        <taxon>Flavobacterium</taxon>
    </lineage>
</organism>